<name>A0A1G7ADD8_9BURK</name>
<protein>
    <submittedName>
        <fullName evidence="1">Uncharacterized protein</fullName>
    </submittedName>
</protein>
<evidence type="ECO:0000313" key="1">
    <source>
        <dbReference type="EMBL" id="SDE12780.1"/>
    </source>
</evidence>
<gene>
    <name evidence="1" type="ORF">SAMN05192589_112140</name>
</gene>
<organism evidence="1 2">
    <name type="scientific">Paracidovorax valerianellae</name>
    <dbReference type="NCBI Taxonomy" id="187868"/>
    <lineage>
        <taxon>Bacteria</taxon>
        <taxon>Pseudomonadati</taxon>
        <taxon>Pseudomonadota</taxon>
        <taxon>Betaproteobacteria</taxon>
        <taxon>Burkholderiales</taxon>
        <taxon>Comamonadaceae</taxon>
        <taxon>Paracidovorax</taxon>
    </lineage>
</organism>
<dbReference type="Proteomes" id="UP000198781">
    <property type="component" value="Unassembled WGS sequence"/>
</dbReference>
<proteinExistence type="predicted"/>
<reference evidence="1 2" key="1">
    <citation type="submission" date="2016-10" db="EMBL/GenBank/DDBJ databases">
        <authorList>
            <person name="de Groot N.N."/>
        </authorList>
    </citation>
    <scope>NUCLEOTIDE SEQUENCE [LARGE SCALE GENOMIC DNA]</scope>
    <source>
        <strain evidence="1 2">DSM 16619</strain>
    </source>
</reference>
<evidence type="ECO:0000313" key="2">
    <source>
        <dbReference type="Proteomes" id="UP000198781"/>
    </source>
</evidence>
<keyword evidence="2" id="KW-1185">Reference proteome</keyword>
<dbReference type="AlphaFoldDB" id="A0A1G7ADD8"/>
<sequence>MRGANKICPLMNRALNGLFKGFKKTFENIIQSWHENPTGEAIILLQPAFNSAQKTPEGNTMSDCNCNQNNAQDNADHVPNFAAVGFSEGNNHAPVLRSNAGNTPNLEGVHALKLSVCVGASYNPSTNQICFSVPIYGNLCITSPVSIPFGGQLKACAQTCGSFIPTGLKVTIYLNDNPIYSGTVVGRC</sequence>
<dbReference type="EMBL" id="FMZC01000012">
    <property type="protein sequence ID" value="SDE12780.1"/>
    <property type="molecule type" value="Genomic_DNA"/>
</dbReference>
<accession>A0A1G7ADD8</accession>
<dbReference type="STRING" id="187868.SAMN05192589_112140"/>